<comment type="caution">
    <text evidence="2">The sequence shown here is derived from an EMBL/GenBank/DDBJ whole genome shotgun (WGS) entry which is preliminary data.</text>
</comment>
<dbReference type="AlphaFoldDB" id="A0A918T553"/>
<feature type="transmembrane region" description="Helical" evidence="1">
    <location>
        <begin position="462"/>
        <end position="481"/>
    </location>
</feature>
<sequence length="625" mass="63688">MTAPAPDRPAAPADGARAGRGTLALYASGSVGMGVWVTVPGLLLLYFLTDVLGVPAFLAGLTLLLPKAIDVVVHPLLGSRSDREARRSGHRRRMMRAGVLLGAAMAAVFAVPPSLTGAPAALWVGGWFVVGNLLFACFQVPYLTTPSDLRVGYHERTRVFMFRMVLLTVGLLGAGIAAPALSSGGGRGDYARMALVLAVVMAVSAVVALRGVRRLTEECGFRAPDARAGHSTPADLRVAWRDRDYRALVLSYLFTGTTTHLFLAALPYVTAYLFDDTRLTALFMGLFLGPALFAGPLWTAWSRRIGKQRGLLLSQAVFAAGSLALLPGASLDGTPGVAVTAAVVMVMGVAFAGLQLFAFSMVPDAVAAAEAAGSSKAGAYTGVWTAAEATGTAVGPYVYAAVLALGGFAQASTGMGFSLVAAPALIVVLGPGRGVPAVLLLAVLASLLPLSRDWRHARPRDAGRLLLPALLGAPVAAWLLASVDARPAAVAAGCGVLAGVVLLARGAGSSFLRRPRGAWLAGLGSAGLNVIGGVGGPPIGLYAANAGWPARETRATLHAFFLVQNVATIALLGFVPPPWPSVAALVAGAAGGMALAPRLSPAATRTGVLAVSSAGALVLIGTAVL</sequence>
<organism evidence="2 3">
    <name type="scientific">Streptomyces termitum</name>
    <dbReference type="NCBI Taxonomy" id="67368"/>
    <lineage>
        <taxon>Bacteria</taxon>
        <taxon>Bacillati</taxon>
        <taxon>Actinomycetota</taxon>
        <taxon>Actinomycetes</taxon>
        <taxon>Kitasatosporales</taxon>
        <taxon>Streptomycetaceae</taxon>
        <taxon>Streptomyces</taxon>
    </lineage>
</organism>
<dbReference type="Pfam" id="PF13347">
    <property type="entry name" value="MFS_2"/>
    <property type="match status" value="1"/>
</dbReference>
<dbReference type="Proteomes" id="UP000644020">
    <property type="component" value="Unassembled WGS sequence"/>
</dbReference>
<evidence type="ECO:0000313" key="2">
    <source>
        <dbReference type="EMBL" id="GHA91106.1"/>
    </source>
</evidence>
<reference evidence="2" key="2">
    <citation type="submission" date="2020-09" db="EMBL/GenBank/DDBJ databases">
        <authorList>
            <person name="Sun Q."/>
            <person name="Ohkuma M."/>
        </authorList>
    </citation>
    <scope>NUCLEOTIDE SEQUENCE</scope>
    <source>
        <strain evidence="2">JCM 4518</strain>
    </source>
</reference>
<evidence type="ECO:0000313" key="3">
    <source>
        <dbReference type="Proteomes" id="UP000644020"/>
    </source>
</evidence>
<dbReference type="InterPro" id="IPR036259">
    <property type="entry name" value="MFS_trans_sf"/>
</dbReference>
<accession>A0A918T553</accession>
<reference evidence="2" key="1">
    <citation type="journal article" date="2014" name="Int. J. Syst. Evol. Microbiol.">
        <title>Complete genome sequence of Corynebacterium casei LMG S-19264T (=DSM 44701T), isolated from a smear-ripened cheese.</title>
        <authorList>
            <consortium name="US DOE Joint Genome Institute (JGI-PGF)"/>
            <person name="Walter F."/>
            <person name="Albersmeier A."/>
            <person name="Kalinowski J."/>
            <person name="Ruckert C."/>
        </authorList>
    </citation>
    <scope>NUCLEOTIDE SEQUENCE</scope>
    <source>
        <strain evidence="2">JCM 4518</strain>
    </source>
</reference>
<feature type="transmembrane region" description="Helical" evidence="1">
    <location>
        <begin position="164"/>
        <end position="181"/>
    </location>
</feature>
<feature type="transmembrane region" description="Helical" evidence="1">
    <location>
        <begin position="606"/>
        <end position="624"/>
    </location>
</feature>
<feature type="transmembrane region" description="Helical" evidence="1">
    <location>
        <begin position="281"/>
        <end position="299"/>
    </location>
</feature>
<dbReference type="InterPro" id="IPR039672">
    <property type="entry name" value="MFS_2"/>
</dbReference>
<feature type="transmembrane region" description="Helical" evidence="1">
    <location>
        <begin position="487"/>
        <end position="505"/>
    </location>
</feature>
<evidence type="ECO:0008006" key="4">
    <source>
        <dbReference type="Google" id="ProtNLM"/>
    </source>
</evidence>
<feature type="transmembrane region" description="Helical" evidence="1">
    <location>
        <begin position="121"/>
        <end position="143"/>
    </location>
</feature>
<proteinExistence type="predicted"/>
<gene>
    <name evidence="2" type="ORF">GCM10010305_38670</name>
</gene>
<dbReference type="RefSeq" id="WP_229849862.1">
    <property type="nucleotide sequence ID" value="NZ_BMUL01000009.1"/>
</dbReference>
<keyword evidence="1" id="KW-1133">Transmembrane helix</keyword>
<keyword evidence="1" id="KW-0472">Membrane</keyword>
<feature type="transmembrane region" description="Helical" evidence="1">
    <location>
        <begin position="193"/>
        <end position="212"/>
    </location>
</feature>
<protein>
    <recommendedName>
        <fullName evidence="4">MFS transporter</fullName>
    </recommendedName>
</protein>
<name>A0A918T553_9ACTN</name>
<keyword evidence="3" id="KW-1185">Reference proteome</keyword>
<dbReference type="GO" id="GO:0015293">
    <property type="term" value="F:symporter activity"/>
    <property type="evidence" value="ECO:0007669"/>
    <property type="project" value="InterPro"/>
</dbReference>
<feature type="transmembrane region" description="Helical" evidence="1">
    <location>
        <begin position="311"/>
        <end position="331"/>
    </location>
</feature>
<dbReference type="Gene3D" id="1.20.1250.20">
    <property type="entry name" value="MFS general substrate transporter like domains"/>
    <property type="match status" value="1"/>
</dbReference>
<dbReference type="GO" id="GO:0005886">
    <property type="term" value="C:plasma membrane"/>
    <property type="evidence" value="ECO:0007669"/>
    <property type="project" value="UniProtKB-SubCell"/>
</dbReference>
<dbReference type="GO" id="GO:0008643">
    <property type="term" value="P:carbohydrate transport"/>
    <property type="evidence" value="ECO:0007669"/>
    <property type="project" value="InterPro"/>
</dbReference>
<keyword evidence="1" id="KW-0812">Transmembrane</keyword>
<feature type="transmembrane region" description="Helical" evidence="1">
    <location>
        <begin position="337"/>
        <end position="359"/>
    </location>
</feature>
<feature type="transmembrane region" description="Helical" evidence="1">
    <location>
        <begin position="247"/>
        <end position="269"/>
    </location>
</feature>
<evidence type="ECO:0000256" key="1">
    <source>
        <dbReference type="SAM" id="Phobius"/>
    </source>
</evidence>
<feature type="transmembrane region" description="Helical" evidence="1">
    <location>
        <begin position="97"/>
        <end position="115"/>
    </location>
</feature>
<dbReference type="SUPFAM" id="SSF103473">
    <property type="entry name" value="MFS general substrate transporter"/>
    <property type="match status" value="1"/>
</dbReference>
<dbReference type="EMBL" id="BMUL01000009">
    <property type="protein sequence ID" value="GHA91106.1"/>
    <property type="molecule type" value="Genomic_DNA"/>
</dbReference>
<feature type="transmembrane region" description="Helical" evidence="1">
    <location>
        <begin position="517"/>
        <end position="535"/>
    </location>
</feature>
<dbReference type="PANTHER" id="PTHR11328">
    <property type="entry name" value="MAJOR FACILITATOR SUPERFAMILY DOMAIN-CONTAINING PROTEIN"/>
    <property type="match status" value="1"/>
</dbReference>
<feature type="transmembrane region" description="Helical" evidence="1">
    <location>
        <begin position="23"/>
        <end position="48"/>
    </location>
</feature>
<dbReference type="PANTHER" id="PTHR11328:SF28">
    <property type="entry name" value="MAJOR FACILITATOR SUPERFAMILY DOMAIN-CONTAINING PROTEIN 12"/>
    <property type="match status" value="1"/>
</dbReference>
<feature type="transmembrane region" description="Helical" evidence="1">
    <location>
        <begin position="54"/>
        <end position="77"/>
    </location>
</feature>